<dbReference type="Proteomes" id="UP000189433">
    <property type="component" value="Unassembled WGS sequence"/>
</dbReference>
<dbReference type="GO" id="GO:0016226">
    <property type="term" value="P:iron-sulfur cluster assembly"/>
    <property type="evidence" value="ECO:0007669"/>
    <property type="project" value="InterPro"/>
</dbReference>
<dbReference type="OrthoDB" id="9800346at2"/>
<dbReference type="PANTHER" id="PTHR37532">
    <property type="entry name" value="PROTEIN ISCX"/>
    <property type="match status" value="1"/>
</dbReference>
<dbReference type="NCBIfam" id="TIGR03412">
    <property type="entry name" value="iscX_yfhJ"/>
    <property type="match status" value="1"/>
</dbReference>
<dbReference type="STRING" id="1908260.BKK50_03660"/>
<dbReference type="AlphaFoldDB" id="A0A1V3INX6"/>
<protein>
    <submittedName>
        <fullName evidence="1">Fe-S assembly protein IscX</fullName>
    </submittedName>
</protein>
<dbReference type="Pfam" id="PF04384">
    <property type="entry name" value="Fe-S_assembly"/>
    <property type="match status" value="1"/>
</dbReference>
<dbReference type="GO" id="GO:0008198">
    <property type="term" value="F:ferrous iron binding"/>
    <property type="evidence" value="ECO:0007669"/>
    <property type="project" value="TreeGrafter"/>
</dbReference>
<reference evidence="1 2" key="1">
    <citation type="submission" date="2016-10" db="EMBL/GenBank/DDBJ databases">
        <title>Rodentibacter gen. nov. and new species.</title>
        <authorList>
            <person name="Christensen H."/>
        </authorList>
    </citation>
    <scope>NUCLEOTIDE SEQUENCE [LARGE SCALE GENOMIC DNA]</scope>
    <source>
        <strain evidence="1 2">CCUG17206</strain>
    </source>
</reference>
<comment type="caution">
    <text evidence="1">The sequence shown here is derived from an EMBL/GenBank/DDBJ whole genome shotgun (WGS) entry which is preliminary data.</text>
</comment>
<accession>A0A1V3INX6</accession>
<feature type="non-terminal residue" evidence="1">
    <location>
        <position position="80"/>
    </location>
</feature>
<dbReference type="GO" id="GO:0005829">
    <property type="term" value="C:cytosol"/>
    <property type="evidence" value="ECO:0007669"/>
    <property type="project" value="TreeGrafter"/>
</dbReference>
<evidence type="ECO:0000313" key="1">
    <source>
        <dbReference type="EMBL" id="OOF43965.1"/>
    </source>
</evidence>
<dbReference type="InterPro" id="IPR036762">
    <property type="entry name" value="IscX-like_sf"/>
</dbReference>
<dbReference type="PANTHER" id="PTHR37532:SF1">
    <property type="entry name" value="PROTEIN ISCX"/>
    <property type="match status" value="1"/>
</dbReference>
<evidence type="ECO:0000313" key="2">
    <source>
        <dbReference type="Proteomes" id="UP000189433"/>
    </source>
</evidence>
<dbReference type="EMBL" id="MLHJ01000025">
    <property type="protein sequence ID" value="OOF43965.1"/>
    <property type="molecule type" value="Genomic_DNA"/>
</dbReference>
<dbReference type="InterPro" id="IPR007479">
    <property type="entry name" value="ISC_FeS_clus_asmbl_IscsX"/>
</dbReference>
<name>A0A1V3INX6_9PAST</name>
<organism evidence="1 2">
    <name type="scientific">Rodentibacter rarus</name>
    <dbReference type="NCBI Taxonomy" id="1908260"/>
    <lineage>
        <taxon>Bacteria</taxon>
        <taxon>Pseudomonadati</taxon>
        <taxon>Pseudomonadota</taxon>
        <taxon>Gammaproteobacteria</taxon>
        <taxon>Pasteurellales</taxon>
        <taxon>Pasteurellaceae</taxon>
        <taxon>Rodentibacter</taxon>
    </lineage>
</organism>
<sequence>MKWTDSQLIAEELYDRNPDLDPKTVRFTDLHQWICELEDFDDDPRKSNETILETILLKWLDEFGVCGSPPPQTKQGAVLD</sequence>
<dbReference type="Gene3D" id="1.10.10.600">
    <property type="entry name" value="IscX-like"/>
    <property type="match status" value="1"/>
</dbReference>
<gene>
    <name evidence="1" type="ORF">BKK50_03660</name>
</gene>
<dbReference type="SUPFAM" id="SSF140319">
    <property type="entry name" value="IscX-like"/>
    <property type="match status" value="1"/>
</dbReference>
<dbReference type="FunFam" id="1.10.10.600:FF:000001">
    <property type="entry name" value="Fe-S assembly protein IscX"/>
    <property type="match status" value="1"/>
</dbReference>
<proteinExistence type="predicted"/>
<keyword evidence="2" id="KW-1185">Reference proteome</keyword>